<keyword evidence="5 7" id="KW-1133">Transmembrane helix</keyword>
<evidence type="ECO:0000313" key="9">
    <source>
        <dbReference type="EMBL" id="GIP19364.1"/>
    </source>
</evidence>
<feature type="transmembrane region" description="Helical" evidence="7">
    <location>
        <begin position="497"/>
        <end position="517"/>
    </location>
</feature>
<dbReference type="SUPFAM" id="SSF103473">
    <property type="entry name" value="MFS general substrate transporter"/>
    <property type="match status" value="1"/>
</dbReference>
<feature type="transmembrane region" description="Helical" evidence="7">
    <location>
        <begin position="68"/>
        <end position="88"/>
    </location>
</feature>
<feature type="transmembrane region" description="Helical" evidence="7">
    <location>
        <begin position="32"/>
        <end position="56"/>
    </location>
</feature>
<keyword evidence="4 7" id="KW-0812">Transmembrane</keyword>
<dbReference type="InterPro" id="IPR020846">
    <property type="entry name" value="MFS_dom"/>
</dbReference>
<feature type="transmembrane region" description="Helical" evidence="7">
    <location>
        <begin position="286"/>
        <end position="309"/>
    </location>
</feature>
<dbReference type="InterPro" id="IPR036259">
    <property type="entry name" value="MFS_trans_sf"/>
</dbReference>
<keyword evidence="3" id="KW-1003">Cell membrane</keyword>
<keyword evidence="10" id="KW-1185">Reference proteome</keyword>
<dbReference type="CDD" id="cd17321">
    <property type="entry name" value="MFS_MMR_MDR_like"/>
    <property type="match status" value="1"/>
</dbReference>
<dbReference type="InterPro" id="IPR005829">
    <property type="entry name" value="Sugar_transporter_CS"/>
</dbReference>
<evidence type="ECO:0000313" key="10">
    <source>
        <dbReference type="Proteomes" id="UP000683139"/>
    </source>
</evidence>
<dbReference type="PROSITE" id="PS50850">
    <property type="entry name" value="MFS"/>
    <property type="match status" value="1"/>
</dbReference>
<evidence type="ECO:0000256" key="1">
    <source>
        <dbReference type="ARBA" id="ARBA00004651"/>
    </source>
</evidence>
<sequence>MDHIDQRAGSDPATQGEALVVDVPIKAGTREWIGLAVLALPTLLMSMDISVLYLALPHLAAELAPSSTQMLWMVDIYGFTLAGFLIMMGKLADRIGRRRLLMIGAAVFGLSSVLVAFSSSAEMLIATRALLGIAGATLMPSTLSLLRNMFHDPRQRSSAIGVWMMCLVAGSVLGPVIGGLMLEWFWWGSVFLLGVPIMLLLLVTAPFLLPEYRDPDAGRLDWFSALMSLAAILFIVYGIKSFAKEGVQLLPSLSIAAGLLVGWAFVSRQNRVSDPLVDMRLFRMPVFSGALSMQLLGLLTISGLNLYLAQYLQLVKQLSPFMVGLLLIPIALGIIVGSVAAPRLANYFQPAFVIAAGLLISSTGLIMIAQVDAATPLSFLLAGSAAFSLGIAPLTVLGTDLIIGAAPPERAGSASAISETSAELGAALGIAVMGSIATVVYDRHISSSLSEELPAETAQAVKESLPTAVEASANLPAELATETVALAREAFTSGLNAIATTSAVLALVVAGLTVLMLRSVPARTE</sequence>
<keyword evidence="6 7" id="KW-0472">Membrane</keyword>
<feature type="transmembrane region" description="Helical" evidence="7">
    <location>
        <begin position="220"/>
        <end position="240"/>
    </location>
</feature>
<feature type="transmembrane region" description="Helical" evidence="7">
    <location>
        <begin position="158"/>
        <end position="178"/>
    </location>
</feature>
<dbReference type="GO" id="GO:0005886">
    <property type="term" value="C:plasma membrane"/>
    <property type="evidence" value="ECO:0007669"/>
    <property type="project" value="UniProtKB-SubCell"/>
</dbReference>
<feature type="transmembrane region" description="Helical" evidence="7">
    <location>
        <begin position="352"/>
        <end position="371"/>
    </location>
</feature>
<reference evidence="9" key="1">
    <citation type="submission" date="2021-03" db="EMBL/GenBank/DDBJ databases">
        <title>Antimicrobial resistance genes in bacteria isolated from Japanese honey, and their potential for conferring macrolide and lincosamide resistance in the American foulbrood pathogen Paenibacillus larvae.</title>
        <authorList>
            <person name="Okamoto M."/>
            <person name="Kumagai M."/>
            <person name="Kanamori H."/>
            <person name="Takamatsu D."/>
        </authorList>
    </citation>
    <scope>NUCLEOTIDE SEQUENCE</scope>
    <source>
        <strain evidence="9">J40TS1</strain>
    </source>
</reference>
<evidence type="ECO:0000256" key="2">
    <source>
        <dbReference type="ARBA" id="ARBA00022448"/>
    </source>
</evidence>
<organism evidence="9 10">
    <name type="scientific">Paenibacillus montaniterrae</name>
    <dbReference type="NCBI Taxonomy" id="429341"/>
    <lineage>
        <taxon>Bacteria</taxon>
        <taxon>Bacillati</taxon>
        <taxon>Bacillota</taxon>
        <taxon>Bacilli</taxon>
        <taxon>Bacillales</taxon>
        <taxon>Paenibacillaceae</taxon>
        <taxon>Paenibacillus</taxon>
    </lineage>
</organism>
<evidence type="ECO:0000259" key="8">
    <source>
        <dbReference type="PROSITE" id="PS50850"/>
    </source>
</evidence>
<dbReference type="Gene3D" id="1.20.1250.20">
    <property type="entry name" value="MFS general substrate transporter like domains"/>
    <property type="match status" value="1"/>
</dbReference>
<evidence type="ECO:0000256" key="4">
    <source>
        <dbReference type="ARBA" id="ARBA00022692"/>
    </source>
</evidence>
<dbReference type="Pfam" id="PF07690">
    <property type="entry name" value="MFS_1"/>
    <property type="match status" value="1"/>
</dbReference>
<feature type="transmembrane region" description="Helical" evidence="7">
    <location>
        <begin position="125"/>
        <end position="146"/>
    </location>
</feature>
<dbReference type="EMBL" id="BOSE01000014">
    <property type="protein sequence ID" value="GIP19364.1"/>
    <property type="molecule type" value="Genomic_DNA"/>
</dbReference>
<feature type="transmembrane region" description="Helical" evidence="7">
    <location>
        <begin position="246"/>
        <end position="266"/>
    </location>
</feature>
<name>A0A919YVQ5_9BACL</name>
<accession>A0A919YVQ5</accession>
<evidence type="ECO:0000256" key="6">
    <source>
        <dbReference type="ARBA" id="ARBA00023136"/>
    </source>
</evidence>
<feature type="transmembrane region" description="Helical" evidence="7">
    <location>
        <begin position="377"/>
        <end position="403"/>
    </location>
</feature>
<dbReference type="PROSITE" id="PS00216">
    <property type="entry name" value="SUGAR_TRANSPORT_1"/>
    <property type="match status" value="1"/>
</dbReference>
<evidence type="ECO:0000256" key="3">
    <source>
        <dbReference type="ARBA" id="ARBA00022475"/>
    </source>
</evidence>
<evidence type="ECO:0000256" key="7">
    <source>
        <dbReference type="SAM" id="Phobius"/>
    </source>
</evidence>
<feature type="transmembrane region" description="Helical" evidence="7">
    <location>
        <begin position="184"/>
        <end position="208"/>
    </location>
</feature>
<dbReference type="InterPro" id="IPR011701">
    <property type="entry name" value="MFS"/>
</dbReference>
<feature type="domain" description="Major facilitator superfamily (MFS) profile" evidence="8">
    <location>
        <begin position="34"/>
        <end position="521"/>
    </location>
</feature>
<dbReference type="PANTHER" id="PTHR42718:SF47">
    <property type="entry name" value="METHYL VIOLOGEN RESISTANCE PROTEIN SMVA"/>
    <property type="match status" value="1"/>
</dbReference>
<comment type="caution">
    <text evidence="9">The sequence shown here is derived from an EMBL/GenBank/DDBJ whole genome shotgun (WGS) entry which is preliminary data.</text>
</comment>
<dbReference type="PANTHER" id="PTHR42718">
    <property type="entry name" value="MAJOR FACILITATOR SUPERFAMILY MULTIDRUG TRANSPORTER MFSC"/>
    <property type="match status" value="1"/>
</dbReference>
<evidence type="ECO:0000256" key="5">
    <source>
        <dbReference type="ARBA" id="ARBA00022989"/>
    </source>
</evidence>
<dbReference type="Proteomes" id="UP000683139">
    <property type="component" value="Unassembled WGS sequence"/>
</dbReference>
<dbReference type="GO" id="GO:0022857">
    <property type="term" value="F:transmembrane transporter activity"/>
    <property type="evidence" value="ECO:0007669"/>
    <property type="project" value="InterPro"/>
</dbReference>
<keyword evidence="2" id="KW-0813">Transport</keyword>
<proteinExistence type="predicted"/>
<dbReference type="AlphaFoldDB" id="A0A919YVQ5"/>
<dbReference type="Gene3D" id="1.20.1720.10">
    <property type="entry name" value="Multidrug resistance protein D"/>
    <property type="match status" value="1"/>
</dbReference>
<feature type="transmembrane region" description="Helical" evidence="7">
    <location>
        <begin position="321"/>
        <end position="340"/>
    </location>
</feature>
<comment type="subcellular location">
    <subcellularLocation>
        <location evidence="1">Cell membrane</location>
        <topology evidence="1">Multi-pass membrane protein</topology>
    </subcellularLocation>
</comment>
<protein>
    <submittedName>
        <fullName evidence="9">MFS transporter</fullName>
    </submittedName>
</protein>
<gene>
    <name evidence="9" type="ORF">J40TS1_50060</name>
</gene>
<dbReference type="PRINTS" id="PR01036">
    <property type="entry name" value="TCRTETB"/>
</dbReference>
<feature type="transmembrane region" description="Helical" evidence="7">
    <location>
        <begin position="100"/>
        <end position="119"/>
    </location>
</feature>